<reference evidence="1 2" key="1">
    <citation type="submission" date="2017-05" db="EMBL/GenBank/DDBJ databases">
        <title>Vagococcus spp. assemblies.</title>
        <authorList>
            <person name="Gulvik C.A."/>
        </authorList>
    </citation>
    <scope>NUCLEOTIDE SEQUENCE [LARGE SCALE GENOMIC DNA]</scope>
    <source>
        <strain evidence="1 2">DSM 24756</strain>
    </source>
</reference>
<sequence>MSKIYHTETQEDFNALMKELEEKGYVWFGGNKPTQRLDFWKFLSKEMCIQVDNNKSLTFCDSNYYQSRGFEIIEYRDPKKEEQK</sequence>
<dbReference type="Proteomes" id="UP000288669">
    <property type="component" value="Unassembled WGS sequence"/>
</dbReference>
<protein>
    <submittedName>
        <fullName evidence="1">Uncharacterized protein</fullName>
    </submittedName>
</protein>
<dbReference type="AlphaFoldDB" id="A0A430AK61"/>
<gene>
    <name evidence="1" type="ORF">CBF30_04250</name>
</gene>
<dbReference type="EMBL" id="NGJZ01000001">
    <property type="protein sequence ID" value="RSU08458.1"/>
    <property type="molecule type" value="Genomic_DNA"/>
</dbReference>
<dbReference type="RefSeq" id="WP_211340468.1">
    <property type="nucleotide sequence ID" value="NZ_JBHLWU010000001.1"/>
</dbReference>
<evidence type="ECO:0000313" key="2">
    <source>
        <dbReference type="Proteomes" id="UP000288669"/>
    </source>
</evidence>
<accession>A0A430AK61</accession>
<organism evidence="1 2">
    <name type="scientific">Vagococcus entomophilus</name>
    <dbReference type="NCBI Taxonomy" id="1160095"/>
    <lineage>
        <taxon>Bacteria</taxon>
        <taxon>Bacillati</taxon>
        <taxon>Bacillota</taxon>
        <taxon>Bacilli</taxon>
        <taxon>Lactobacillales</taxon>
        <taxon>Enterococcaceae</taxon>
        <taxon>Vagococcus</taxon>
    </lineage>
</organism>
<evidence type="ECO:0000313" key="1">
    <source>
        <dbReference type="EMBL" id="RSU08458.1"/>
    </source>
</evidence>
<keyword evidence="2" id="KW-1185">Reference proteome</keyword>
<comment type="caution">
    <text evidence="1">The sequence shown here is derived from an EMBL/GenBank/DDBJ whole genome shotgun (WGS) entry which is preliminary data.</text>
</comment>
<name>A0A430AK61_9ENTE</name>
<proteinExistence type="predicted"/>